<dbReference type="AlphaFoldDB" id="A0A4Y7LB94"/>
<gene>
    <name evidence="1" type="ORF">C5167_044040</name>
</gene>
<proteinExistence type="predicted"/>
<dbReference type="Gramene" id="RZC81465">
    <property type="protein sequence ID" value="RZC81465"/>
    <property type="gene ID" value="C5167_044040"/>
</dbReference>
<organism evidence="1 2">
    <name type="scientific">Papaver somniferum</name>
    <name type="common">Opium poppy</name>
    <dbReference type="NCBI Taxonomy" id="3469"/>
    <lineage>
        <taxon>Eukaryota</taxon>
        <taxon>Viridiplantae</taxon>
        <taxon>Streptophyta</taxon>
        <taxon>Embryophyta</taxon>
        <taxon>Tracheophyta</taxon>
        <taxon>Spermatophyta</taxon>
        <taxon>Magnoliopsida</taxon>
        <taxon>Ranunculales</taxon>
        <taxon>Papaveraceae</taxon>
        <taxon>Papaveroideae</taxon>
        <taxon>Papaver</taxon>
    </lineage>
</organism>
<protein>
    <submittedName>
        <fullName evidence="1">Uncharacterized protein</fullName>
    </submittedName>
</protein>
<sequence>MISFYRFPDHYEKNVKALVLAMALITKPKDNHQVPSSSLLVVLNLAPKIGLNQPDIYGHGSIR</sequence>
<reference evidence="1 2" key="1">
    <citation type="journal article" date="2018" name="Science">
        <title>The opium poppy genome and morphinan production.</title>
        <authorList>
            <person name="Guo L."/>
            <person name="Winzer T."/>
            <person name="Yang X."/>
            <person name="Li Y."/>
            <person name="Ning Z."/>
            <person name="He Z."/>
            <person name="Teodor R."/>
            <person name="Lu Y."/>
            <person name="Bowser T.A."/>
            <person name="Graham I.A."/>
            <person name="Ye K."/>
        </authorList>
    </citation>
    <scope>NUCLEOTIDE SEQUENCE [LARGE SCALE GENOMIC DNA]</scope>
    <source>
        <strain evidence="2">cv. HN1</strain>
        <tissue evidence="1">Leaves</tissue>
    </source>
</reference>
<evidence type="ECO:0000313" key="2">
    <source>
        <dbReference type="Proteomes" id="UP000316621"/>
    </source>
</evidence>
<evidence type="ECO:0000313" key="1">
    <source>
        <dbReference type="EMBL" id="RZC81465.1"/>
    </source>
</evidence>
<keyword evidence="2" id="KW-1185">Reference proteome</keyword>
<dbReference type="Proteomes" id="UP000316621">
    <property type="component" value="Chromosome 10"/>
</dbReference>
<dbReference type="EMBL" id="CM010724">
    <property type="protein sequence ID" value="RZC81465.1"/>
    <property type="molecule type" value="Genomic_DNA"/>
</dbReference>
<accession>A0A4Y7LB94</accession>
<name>A0A4Y7LB94_PAPSO</name>